<keyword evidence="2" id="KW-1185">Reference proteome</keyword>
<proteinExistence type="predicted"/>
<dbReference type="AlphaFoldDB" id="A0A4Q2DEF6"/>
<dbReference type="EMBL" id="SDEE01000304">
    <property type="protein sequence ID" value="RXW17909.1"/>
    <property type="molecule type" value="Genomic_DNA"/>
</dbReference>
<sequence>MPYVGRTKTIPIELWTEIFDFALGKRDPDATDGSLSPLELASVCDGWKDIVEHTPALWRDVYMRLSYDKLDTQVADLKRWIKNARSLPLKIYLQTTQDGPQSASDDMAMDSILDLLLEHSARIQVLLVVMYRRWYSRFADPRIRFPILDVLCIDIEPHPTHDNSVQAPDTQYLDLNEAQFPELSQVQMTNARQTPSRVSLSSQRIVNFSTLCCNADDCISRCVDPVFNVQNYWFVNVPLQSDYIDHDFEHDLWYNSATGTPRVLEVDIAETNPFTMAYMLVKLGNCSIRSLSLHAAWEDYLDVAEIDADTVLMFHDFLLRVVPRFSDALTKLWLEDVFFHEEILLDLLNALPGIHNFDLIGPLELTSRFIQALAERDDSVRPPRPKLLPVLQSLNIDATLSFDDDTRSAFIESRTTLSPVSLDSVFLNYRGSRDAQKEWEWGKED</sequence>
<protein>
    <submittedName>
        <fullName evidence="1">Uncharacterized protein</fullName>
    </submittedName>
</protein>
<dbReference type="OrthoDB" id="2269034at2759"/>
<reference evidence="1 2" key="1">
    <citation type="submission" date="2019-01" db="EMBL/GenBank/DDBJ databases">
        <title>Draft genome sequence of Psathyrella aberdarensis IHI B618.</title>
        <authorList>
            <person name="Buettner E."/>
            <person name="Kellner H."/>
        </authorList>
    </citation>
    <scope>NUCLEOTIDE SEQUENCE [LARGE SCALE GENOMIC DNA]</scope>
    <source>
        <strain evidence="1 2">IHI B618</strain>
    </source>
</reference>
<comment type="caution">
    <text evidence="1">The sequence shown here is derived from an EMBL/GenBank/DDBJ whole genome shotgun (WGS) entry which is preliminary data.</text>
</comment>
<dbReference type="Proteomes" id="UP000290288">
    <property type="component" value="Unassembled WGS sequence"/>
</dbReference>
<evidence type="ECO:0000313" key="1">
    <source>
        <dbReference type="EMBL" id="RXW17909.1"/>
    </source>
</evidence>
<accession>A0A4Q2DEF6</accession>
<name>A0A4Q2DEF6_9AGAR</name>
<organism evidence="1 2">
    <name type="scientific">Candolleomyces aberdarensis</name>
    <dbReference type="NCBI Taxonomy" id="2316362"/>
    <lineage>
        <taxon>Eukaryota</taxon>
        <taxon>Fungi</taxon>
        <taxon>Dikarya</taxon>
        <taxon>Basidiomycota</taxon>
        <taxon>Agaricomycotina</taxon>
        <taxon>Agaricomycetes</taxon>
        <taxon>Agaricomycetidae</taxon>
        <taxon>Agaricales</taxon>
        <taxon>Agaricineae</taxon>
        <taxon>Psathyrellaceae</taxon>
        <taxon>Candolleomyces</taxon>
    </lineage>
</organism>
<evidence type="ECO:0000313" key="2">
    <source>
        <dbReference type="Proteomes" id="UP000290288"/>
    </source>
</evidence>
<gene>
    <name evidence="1" type="ORF">EST38_g7947</name>
</gene>